<dbReference type="AlphaFoldDB" id="A0A8H7THG9"/>
<comment type="caution">
    <text evidence="2">The sequence shown here is derived from an EMBL/GenBank/DDBJ whole genome shotgun (WGS) entry which is preliminary data.</text>
</comment>
<organism evidence="2 3">
    <name type="scientific">Cadophora malorum</name>
    <dbReference type="NCBI Taxonomy" id="108018"/>
    <lineage>
        <taxon>Eukaryota</taxon>
        <taxon>Fungi</taxon>
        <taxon>Dikarya</taxon>
        <taxon>Ascomycota</taxon>
        <taxon>Pezizomycotina</taxon>
        <taxon>Leotiomycetes</taxon>
        <taxon>Helotiales</taxon>
        <taxon>Ploettnerulaceae</taxon>
        <taxon>Cadophora</taxon>
    </lineage>
</organism>
<name>A0A8H7THG9_9HELO</name>
<protein>
    <submittedName>
        <fullName evidence="2">Uncharacterized protein</fullName>
    </submittedName>
</protein>
<reference evidence="2" key="1">
    <citation type="submission" date="2021-02" db="EMBL/GenBank/DDBJ databases">
        <title>Genome sequence Cadophora malorum strain M34.</title>
        <authorList>
            <person name="Stefanovic E."/>
            <person name="Vu D."/>
            <person name="Scully C."/>
            <person name="Dijksterhuis J."/>
            <person name="Roader J."/>
            <person name="Houbraken J."/>
        </authorList>
    </citation>
    <scope>NUCLEOTIDE SEQUENCE</scope>
    <source>
        <strain evidence="2">M34</strain>
    </source>
</reference>
<feature type="compositionally biased region" description="Polar residues" evidence="1">
    <location>
        <begin position="20"/>
        <end position="68"/>
    </location>
</feature>
<evidence type="ECO:0000256" key="1">
    <source>
        <dbReference type="SAM" id="MobiDB-lite"/>
    </source>
</evidence>
<accession>A0A8H7THG9</accession>
<sequence>MAGSLSPKDSSERLWPSPYSPTATVSTAKSVPQPTFVQTRNSIQSRPQKVRTQSPRPRGSTATQSPEMKSSETDAEGIEKGVRLWPSPYSKKPEEMNETGVVNSGLSEQAERDDELRERVEETPEPENVKDVEAQARKSSAWRKLLCFGCFR</sequence>
<keyword evidence="3" id="KW-1185">Reference proteome</keyword>
<evidence type="ECO:0000313" key="2">
    <source>
        <dbReference type="EMBL" id="KAG4421740.1"/>
    </source>
</evidence>
<proteinExistence type="predicted"/>
<dbReference type="EMBL" id="JAFJYH010000060">
    <property type="protein sequence ID" value="KAG4421740.1"/>
    <property type="molecule type" value="Genomic_DNA"/>
</dbReference>
<feature type="compositionally biased region" description="Basic and acidic residues" evidence="1">
    <location>
        <begin position="114"/>
        <end position="136"/>
    </location>
</feature>
<feature type="compositionally biased region" description="Basic and acidic residues" evidence="1">
    <location>
        <begin position="69"/>
        <end position="82"/>
    </location>
</feature>
<feature type="region of interest" description="Disordered" evidence="1">
    <location>
        <begin position="1"/>
        <end position="136"/>
    </location>
</feature>
<dbReference type="OrthoDB" id="10266844at2759"/>
<gene>
    <name evidence="2" type="ORF">IFR04_005116</name>
</gene>
<evidence type="ECO:0000313" key="3">
    <source>
        <dbReference type="Proteomes" id="UP000664132"/>
    </source>
</evidence>
<dbReference type="Proteomes" id="UP000664132">
    <property type="component" value="Unassembled WGS sequence"/>
</dbReference>